<accession>A0A816DQ76</accession>
<gene>
    <name evidence="9" type="ORF">BYL167_LOCUS61138</name>
    <name evidence="2" type="ORF">CJN711_LOCUS9043</name>
    <name evidence="10" type="ORF">GIL414_LOCUS74097</name>
    <name evidence="3" type="ORF">KQP761_LOCUS27288</name>
    <name evidence="4" type="ORF">MBJ925_LOCUS9522</name>
    <name evidence="8" type="ORF">OVN521_LOCUS3965</name>
    <name evidence="7" type="ORF">UXM345_LOCUS2168</name>
    <name evidence="6" type="ORF">WKI299_LOCUS33533</name>
    <name evidence="5" type="ORF">XDN619_LOCUS22300</name>
</gene>
<dbReference type="EMBL" id="CAJOBJ010340086">
    <property type="protein sequence ID" value="CAF5194023.1"/>
    <property type="molecule type" value="Genomic_DNA"/>
</dbReference>
<dbReference type="AlphaFoldDB" id="A0A816DQ76"/>
<keyword evidence="12" id="KW-1185">Reference proteome</keyword>
<dbReference type="Proteomes" id="UP000681720">
    <property type="component" value="Unassembled WGS sequence"/>
</dbReference>
<evidence type="ECO:0000313" key="9">
    <source>
        <dbReference type="EMBL" id="CAF5075084.1"/>
    </source>
</evidence>
<evidence type="ECO:0000313" key="6">
    <source>
        <dbReference type="EMBL" id="CAF2182533.1"/>
    </source>
</evidence>
<dbReference type="Proteomes" id="UP000663834">
    <property type="component" value="Unassembled WGS sequence"/>
</dbReference>
<dbReference type="EMBL" id="CAJNOW010014940">
    <property type="protein sequence ID" value="CAF1637020.1"/>
    <property type="molecule type" value="Genomic_DNA"/>
</dbReference>
<dbReference type="Proteomes" id="UP000663824">
    <property type="component" value="Unassembled WGS sequence"/>
</dbReference>
<evidence type="ECO:0000313" key="8">
    <source>
        <dbReference type="EMBL" id="CAF3802656.1"/>
    </source>
</evidence>
<evidence type="ECO:0000313" key="7">
    <source>
        <dbReference type="EMBL" id="CAF3753954.1"/>
    </source>
</evidence>
<dbReference type="Proteomes" id="UP000663866">
    <property type="component" value="Unassembled WGS sequence"/>
</dbReference>
<dbReference type="EMBL" id="CAJOBF010000128">
    <property type="protein sequence ID" value="CAF3753954.1"/>
    <property type="molecule type" value="Genomic_DNA"/>
</dbReference>
<feature type="compositionally biased region" description="Polar residues" evidence="1">
    <location>
        <begin position="38"/>
        <end position="52"/>
    </location>
</feature>
<organism evidence="3 11">
    <name type="scientific">Rotaria magnacalcarata</name>
    <dbReference type="NCBI Taxonomy" id="392030"/>
    <lineage>
        <taxon>Eukaryota</taxon>
        <taxon>Metazoa</taxon>
        <taxon>Spiralia</taxon>
        <taxon>Gnathifera</taxon>
        <taxon>Rotifera</taxon>
        <taxon>Eurotatoria</taxon>
        <taxon>Bdelloidea</taxon>
        <taxon>Philodinida</taxon>
        <taxon>Philodinidae</taxon>
        <taxon>Rotaria</taxon>
    </lineage>
</organism>
<reference evidence="3" key="1">
    <citation type="submission" date="2021-02" db="EMBL/GenBank/DDBJ databases">
        <authorList>
            <person name="Nowell W R."/>
        </authorList>
    </citation>
    <scope>NUCLEOTIDE SEQUENCE</scope>
</reference>
<dbReference type="EMBL" id="CAJNOV010003417">
    <property type="protein sequence ID" value="CAF1140972.1"/>
    <property type="molecule type" value="Genomic_DNA"/>
</dbReference>
<dbReference type="EMBL" id="CAJOBG010000356">
    <property type="protein sequence ID" value="CAF3802656.1"/>
    <property type="molecule type" value="Genomic_DNA"/>
</dbReference>
<proteinExistence type="predicted"/>
<feature type="region of interest" description="Disordered" evidence="1">
    <location>
        <begin position="1"/>
        <end position="66"/>
    </location>
</feature>
<dbReference type="Proteomes" id="UP000663856">
    <property type="component" value="Unassembled WGS sequence"/>
</dbReference>
<dbReference type="EMBL" id="CAJNRG010010085">
    <property type="protein sequence ID" value="CAF2119057.1"/>
    <property type="molecule type" value="Genomic_DNA"/>
</dbReference>
<evidence type="ECO:0000313" key="12">
    <source>
        <dbReference type="Proteomes" id="UP000663866"/>
    </source>
</evidence>
<dbReference type="OrthoDB" id="10054717at2759"/>
<dbReference type="EMBL" id="CAJNRE010003582">
    <property type="protein sequence ID" value="CAF2026063.1"/>
    <property type="molecule type" value="Genomic_DNA"/>
</dbReference>
<dbReference type="Proteomes" id="UP000663887">
    <property type="component" value="Unassembled WGS sequence"/>
</dbReference>
<evidence type="ECO:0000313" key="11">
    <source>
        <dbReference type="Proteomes" id="UP000663834"/>
    </source>
</evidence>
<evidence type="ECO:0000313" key="4">
    <source>
        <dbReference type="EMBL" id="CAF2026063.1"/>
    </source>
</evidence>
<evidence type="ECO:0000313" key="3">
    <source>
        <dbReference type="EMBL" id="CAF1637020.1"/>
    </source>
</evidence>
<name>A0A816DQ76_9BILA</name>
<dbReference type="Proteomes" id="UP000681967">
    <property type="component" value="Unassembled WGS sequence"/>
</dbReference>
<sequence length="66" mass="6999">MSSAQEDSKLAQASIIAQAHRTGEETPTSDPRKKADSENQGWLSGDQFTISETPVAHLGATVGTKE</sequence>
<evidence type="ECO:0000313" key="2">
    <source>
        <dbReference type="EMBL" id="CAF1140972.1"/>
    </source>
</evidence>
<dbReference type="Proteomes" id="UP000663842">
    <property type="component" value="Unassembled WGS sequence"/>
</dbReference>
<dbReference type="EMBL" id="CAJNRF010015873">
    <property type="protein sequence ID" value="CAF2182533.1"/>
    <property type="molecule type" value="Genomic_DNA"/>
</dbReference>
<protein>
    <submittedName>
        <fullName evidence="3">Uncharacterized protein</fullName>
    </submittedName>
</protein>
<dbReference type="Proteomes" id="UP000663855">
    <property type="component" value="Unassembled WGS sequence"/>
</dbReference>
<dbReference type="EMBL" id="CAJOBH010231972">
    <property type="protein sequence ID" value="CAF5075084.1"/>
    <property type="molecule type" value="Genomic_DNA"/>
</dbReference>
<comment type="caution">
    <text evidence="3">The sequence shown here is derived from an EMBL/GenBank/DDBJ whole genome shotgun (WGS) entry which is preliminary data.</text>
</comment>
<evidence type="ECO:0000313" key="5">
    <source>
        <dbReference type="EMBL" id="CAF2119057.1"/>
    </source>
</evidence>
<evidence type="ECO:0000313" key="10">
    <source>
        <dbReference type="EMBL" id="CAF5194023.1"/>
    </source>
</evidence>
<evidence type="ECO:0000256" key="1">
    <source>
        <dbReference type="SAM" id="MobiDB-lite"/>
    </source>
</evidence>